<proteinExistence type="predicted"/>
<dbReference type="SUPFAM" id="SSF55804">
    <property type="entry name" value="Phoshotransferase/anion transport protein"/>
    <property type="match status" value="1"/>
</dbReference>
<dbReference type="PANTHER" id="PTHR47738:SF3">
    <property type="entry name" value="PHOSPHOTRANSFERASE SYSTEM MANNITOL_FRUCTOSE-SPECIFIC IIA DOMAIN CONTAINING PROTEIN"/>
    <property type="match status" value="1"/>
</dbReference>
<dbReference type="InterPro" id="IPR051541">
    <property type="entry name" value="PTS_SugarTrans_NitroReg"/>
</dbReference>
<dbReference type="STRING" id="112903.SAMN04490178_11679"/>
<dbReference type="OrthoDB" id="1633991at2"/>
<dbReference type="Proteomes" id="UP000198847">
    <property type="component" value="Unassembled WGS sequence"/>
</dbReference>
<reference evidence="2 3" key="1">
    <citation type="submission" date="2016-10" db="EMBL/GenBank/DDBJ databases">
        <authorList>
            <person name="de Groot N.N."/>
        </authorList>
    </citation>
    <scope>NUCLEOTIDE SEQUENCE [LARGE SCALE GENOMIC DNA]</scope>
    <source>
        <strain evidence="2 3">DSM 13305</strain>
    </source>
</reference>
<accession>A0A1H8WNE6</accession>
<evidence type="ECO:0000259" key="1">
    <source>
        <dbReference type="PROSITE" id="PS51094"/>
    </source>
</evidence>
<sequence length="154" mass="16549">MNLIDAELVRLHMVAQTPAEVLGKLADTLFGKGKVKESYKDAVLQREIQYPTGLPGAGTCVAVPHTDSSHVLEPALAVGILQQPVAFQMMGSLDTVLPVEIVMMFAVDKPEKHLTVLTQLMTMLQDETLLTKIKQATAATEVCSLLSGLPAGHM</sequence>
<dbReference type="AlphaFoldDB" id="A0A1H8WNE6"/>
<dbReference type="InterPro" id="IPR016152">
    <property type="entry name" value="PTrfase/Anion_transptr"/>
</dbReference>
<feature type="domain" description="PTS EIIA type-2" evidence="1">
    <location>
        <begin position="2"/>
        <end position="149"/>
    </location>
</feature>
<evidence type="ECO:0000313" key="3">
    <source>
        <dbReference type="Proteomes" id="UP000198847"/>
    </source>
</evidence>
<dbReference type="Pfam" id="PF00359">
    <property type="entry name" value="PTS_EIIA_2"/>
    <property type="match status" value="1"/>
</dbReference>
<name>A0A1H8WNE6_9FIRM</name>
<organism evidence="2 3">
    <name type="scientific">Propionispora vibrioides</name>
    <dbReference type="NCBI Taxonomy" id="112903"/>
    <lineage>
        <taxon>Bacteria</taxon>
        <taxon>Bacillati</taxon>
        <taxon>Bacillota</taxon>
        <taxon>Negativicutes</taxon>
        <taxon>Selenomonadales</taxon>
        <taxon>Sporomusaceae</taxon>
        <taxon>Propionispora</taxon>
    </lineage>
</organism>
<evidence type="ECO:0000313" key="2">
    <source>
        <dbReference type="EMBL" id="SEP28608.1"/>
    </source>
</evidence>
<dbReference type="CDD" id="cd00211">
    <property type="entry name" value="PTS_IIA_fru"/>
    <property type="match status" value="1"/>
</dbReference>
<dbReference type="EMBL" id="FODY01000016">
    <property type="protein sequence ID" value="SEP28608.1"/>
    <property type="molecule type" value="Genomic_DNA"/>
</dbReference>
<dbReference type="RefSeq" id="WP_091748381.1">
    <property type="nucleotide sequence ID" value="NZ_FODY01000016.1"/>
</dbReference>
<protein>
    <submittedName>
        <fullName evidence="2">PTS system, galactitol-specific IIA component</fullName>
    </submittedName>
</protein>
<dbReference type="PROSITE" id="PS51094">
    <property type="entry name" value="PTS_EIIA_TYPE_2"/>
    <property type="match status" value="1"/>
</dbReference>
<dbReference type="PANTHER" id="PTHR47738">
    <property type="entry name" value="PTS SYSTEM FRUCTOSE-LIKE EIIA COMPONENT-RELATED"/>
    <property type="match status" value="1"/>
</dbReference>
<dbReference type="Gene3D" id="3.40.930.10">
    <property type="entry name" value="Mannitol-specific EII, Chain A"/>
    <property type="match status" value="1"/>
</dbReference>
<gene>
    <name evidence="2" type="ORF">SAMN04490178_11679</name>
</gene>
<dbReference type="InterPro" id="IPR002178">
    <property type="entry name" value="PTS_EIIA_type-2_dom"/>
</dbReference>
<keyword evidence="3" id="KW-1185">Reference proteome</keyword>